<keyword evidence="6 7" id="KW-0539">Nucleus</keyword>
<keyword evidence="3 7" id="KW-0805">Transcription regulation</keyword>
<evidence type="ECO:0000313" key="8">
    <source>
        <dbReference type="EMBL" id="GJJ09552.1"/>
    </source>
</evidence>
<name>A0AAV5A7R4_9AGAM</name>
<keyword evidence="5 7" id="KW-0804">Transcription</keyword>
<dbReference type="Pfam" id="PF07544">
    <property type="entry name" value="Med9"/>
    <property type="match status" value="1"/>
</dbReference>
<comment type="caution">
    <text evidence="8">The sequence shown here is derived from an EMBL/GenBank/DDBJ whole genome shotgun (WGS) entry which is preliminary data.</text>
</comment>
<accession>A0AAV5A7R4</accession>
<comment type="subcellular location">
    <subcellularLocation>
        <location evidence="1 7">Nucleus</location>
    </subcellularLocation>
</comment>
<evidence type="ECO:0000313" key="9">
    <source>
        <dbReference type="Proteomes" id="UP001050691"/>
    </source>
</evidence>
<dbReference type="GO" id="GO:0006357">
    <property type="term" value="P:regulation of transcription by RNA polymerase II"/>
    <property type="evidence" value="ECO:0007669"/>
    <property type="project" value="InterPro"/>
</dbReference>
<dbReference type="Proteomes" id="UP001050691">
    <property type="component" value="Unassembled WGS sequence"/>
</dbReference>
<dbReference type="GO" id="GO:0003712">
    <property type="term" value="F:transcription coregulator activity"/>
    <property type="evidence" value="ECO:0007669"/>
    <property type="project" value="InterPro"/>
</dbReference>
<comment type="similarity">
    <text evidence="2 7">Belongs to the Mediator complex subunit 9 family.</text>
</comment>
<keyword evidence="4 7" id="KW-0010">Activator</keyword>
<evidence type="ECO:0000256" key="2">
    <source>
        <dbReference type="ARBA" id="ARBA00008089"/>
    </source>
</evidence>
<comment type="function">
    <text evidence="7">Component of the Mediator complex, a coactivator involved in the regulated transcription of nearly all RNA polymerase II-dependent genes. Mediator functions as a bridge to convey information from gene-specific regulatory proteins to the basal RNA polymerase II transcription machinery. Mediator is recruited to promoters by direct interactions with regulatory proteins and serves as a scaffold for the assembly of a functional preinitiation complex with RNA polymerase II and the general transcription factors.</text>
</comment>
<dbReference type="InterPro" id="IPR011425">
    <property type="entry name" value="Med9"/>
</dbReference>
<evidence type="ECO:0000256" key="4">
    <source>
        <dbReference type="ARBA" id="ARBA00023159"/>
    </source>
</evidence>
<evidence type="ECO:0000256" key="5">
    <source>
        <dbReference type="ARBA" id="ARBA00023163"/>
    </source>
</evidence>
<proteinExistence type="inferred from homology"/>
<dbReference type="EMBL" id="BPWL01000004">
    <property type="protein sequence ID" value="GJJ09552.1"/>
    <property type="molecule type" value="Genomic_DNA"/>
</dbReference>
<evidence type="ECO:0000256" key="1">
    <source>
        <dbReference type="ARBA" id="ARBA00004123"/>
    </source>
</evidence>
<evidence type="ECO:0000256" key="3">
    <source>
        <dbReference type="ARBA" id="ARBA00023015"/>
    </source>
</evidence>
<comment type="subunit">
    <text evidence="7">Component of the Mediator complex.</text>
</comment>
<reference evidence="8" key="1">
    <citation type="submission" date="2021-10" db="EMBL/GenBank/DDBJ databases">
        <title>De novo Genome Assembly of Clathrus columnatus (Basidiomycota, Fungi) Using Illumina and Nanopore Sequence Data.</title>
        <authorList>
            <person name="Ogiso-Tanaka E."/>
            <person name="Itagaki H."/>
            <person name="Hosoya T."/>
            <person name="Hosaka K."/>
        </authorList>
    </citation>
    <scope>NUCLEOTIDE SEQUENCE</scope>
    <source>
        <strain evidence="8">MO-923</strain>
    </source>
</reference>
<gene>
    <name evidence="7" type="primary">MED9</name>
    <name evidence="8" type="ORF">Clacol_003775</name>
</gene>
<dbReference type="GO" id="GO:0016592">
    <property type="term" value="C:mediator complex"/>
    <property type="evidence" value="ECO:0007669"/>
    <property type="project" value="InterPro"/>
</dbReference>
<dbReference type="AlphaFoldDB" id="A0AAV5A7R4"/>
<protein>
    <recommendedName>
        <fullName evidence="7">Mediator of RNA polymerase II transcription subunit 9</fullName>
    </recommendedName>
    <alternativeName>
        <fullName evidence="7">Mediator complex subunit 9</fullName>
    </alternativeName>
</protein>
<sequence length="83" mass="9526">MSFPYKNLLPALADVIDTSQKQDDVASKQDLLAATNKFRDLLVTLKRTALNLPGGDMSLVDQDQVIKVLEQLRDYKRWDNYKK</sequence>
<evidence type="ECO:0000256" key="7">
    <source>
        <dbReference type="RuleBase" id="RU364145"/>
    </source>
</evidence>
<organism evidence="8 9">
    <name type="scientific">Clathrus columnatus</name>
    <dbReference type="NCBI Taxonomy" id="1419009"/>
    <lineage>
        <taxon>Eukaryota</taxon>
        <taxon>Fungi</taxon>
        <taxon>Dikarya</taxon>
        <taxon>Basidiomycota</taxon>
        <taxon>Agaricomycotina</taxon>
        <taxon>Agaricomycetes</taxon>
        <taxon>Phallomycetidae</taxon>
        <taxon>Phallales</taxon>
        <taxon>Clathraceae</taxon>
        <taxon>Clathrus</taxon>
    </lineage>
</organism>
<keyword evidence="9" id="KW-1185">Reference proteome</keyword>
<evidence type="ECO:0000256" key="6">
    <source>
        <dbReference type="ARBA" id="ARBA00023242"/>
    </source>
</evidence>